<evidence type="ECO:0000313" key="2">
    <source>
        <dbReference type="EMBL" id="MCI0183317.1"/>
    </source>
</evidence>
<evidence type="ECO:0000313" key="3">
    <source>
        <dbReference type="Proteomes" id="UP001139263"/>
    </source>
</evidence>
<feature type="region of interest" description="Disordered" evidence="1">
    <location>
        <begin position="1"/>
        <end position="110"/>
    </location>
</feature>
<name>A0A9X1V8X0_9BACL</name>
<feature type="compositionally biased region" description="Pro residues" evidence="1">
    <location>
        <begin position="258"/>
        <end position="272"/>
    </location>
</feature>
<dbReference type="RefSeq" id="WP_241713448.1">
    <property type="nucleotide sequence ID" value="NZ_JALBUF010000004.1"/>
</dbReference>
<dbReference type="EMBL" id="JALBUF010000004">
    <property type="protein sequence ID" value="MCI0183317.1"/>
    <property type="molecule type" value="Genomic_DNA"/>
</dbReference>
<dbReference type="Proteomes" id="UP001139263">
    <property type="component" value="Unassembled WGS sequence"/>
</dbReference>
<feature type="compositionally biased region" description="Polar residues" evidence="1">
    <location>
        <begin position="225"/>
        <end position="237"/>
    </location>
</feature>
<reference evidence="2" key="1">
    <citation type="submission" date="2022-03" db="EMBL/GenBank/DDBJ databases">
        <title>Draft Genome Sequence of Firmicute Strain S0AB, a Heterotrophic Iron/Sulfur-Oxidizing Extreme Acidophile.</title>
        <authorList>
            <person name="Vergara E."/>
            <person name="Pakostova E."/>
            <person name="Johnson D.B."/>
            <person name="Holmes D.S."/>
        </authorList>
    </citation>
    <scope>NUCLEOTIDE SEQUENCE</scope>
    <source>
        <strain evidence="2">S0AB</strain>
    </source>
</reference>
<feature type="compositionally biased region" description="Basic and acidic residues" evidence="1">
    <location>
        <begin position="10"/>
        <end position="20"/>
    </location>
</feature>
<comment type="caution">
    <text evidence="2">The sequence shown here is derived from an EMBL/GenBank/DDBJ whole genome shotgun (WGS) entry which is preliminary data.</text>
</comment>
<dbReference type="AlphaFoldDB" id="A0A9X1V8X0"/>
<feature type="compositionally biased region" description="Polar residues" evidence="1">
    <location>
        <begin position="86"/>
        <end position="97"/>
    </location>
</feature>
<proteinExistence type="predicted"/>
<feature type="compositionally biased region" description="Low complexity" evidence="1">
    <location>
        <begin position="247"/>
        <end position="257"/>
    </location>
</feature>
<sequence>MTQTTNGKRQTNEKRVHRLQDQLQQLDPQTPFYARERDLLTRELQLMKAQTPRTRSTGQQKAAGTGAKKNAPAGKKNASGKKRTASSKAITKSTPSDSVGHGLGDMLSPKNFKESMNTISTLRGWSKQVAKYVHQADNLLDTLFITANSLQESGVLKKLSETKGKNLSTGDLTSILMALMNSPLGNTVFKKLGGNDSASDESKSADSSEITPVSETPAPALPAPSANTTQQSATQVSRVPYPPQGFPYGAPPGSGSPVAPPPYGMPPNGRPM</sequence>
<protein>
    <submittedName>
        <fullName evidence="2">Uncharacterized protein</fullName>
    </submittedName>
</protein>
<feature type="compositionally biased region" description="Low complexity" evidence="1">
    <location>
        <begin position="56"/>
        <end position="77"/>
    </location>
</feature>
<keyword evidence="3" id="KW-1185">Reference proteome</keyword>
<accession>A0A9X1V8X0</accession>
<organism evidence="2 3">
    <name type="scientific">Sulfoacidibacillus ferrooxidans</name>
    <dbReference type="NCBI Taxonomy" id="2005001"/>
    <lineage>
        <taxon>Bacteria</taxon>
        <taxon>Bacillati</taxon>
        <taxon>Bacillota</taxon>
        <taxon>Bacilli</taxon>
        <taxon>Bacillales</taxon>
        <taxon>Alicyclobacillaceae</taxon>
        <taxon>Sulfoacidibacillus</taxon>
    </lineage>
</organism>
<feature type="region of interest" description="Disordered" evidence="1">
    <location>
        <begin position="191"/>
        <end position="272"/>
    </location>
</feature>
<gene>
    <name evidence="2" type="ORF">MM817_01594</name>
</gene>
<evidence type="ECO:0000256" key="1">
    <source>
        <dbReference type="SAM" id="MobiDB-lite"/>
    </source>
</evidence>